<accession>A0A6N7VG48</accession>
<dbReference type="Proteomes" id="UP000441925">
    <property type="component" value="Unassembled WGS sequence"/>
</dbReference>
<dbReference type="PANTHER" id="PTHR21240">
    <property type="entry name" value="2-AMINO-3-CARBOXYLMUCONATE-6-SEMIALDEHYDE DECARBOXYLASE"/>
    <property type="match status" value="1"/>
</dbReference>
<dbReference type="InterPro" id="IPR032465">
    <property type="entry name" value="ACMSD"/>
</dbReference>
<dbReference type="AlphaFoldDB" id="A0A6N7VG48"/>
<keyword evidence="1" id="KW-0456">Lyase</keyword>
<evidence type="ECO:0000256" key="1">
    <source>
        <dbReference type="ARBA" id="ARBA00023239"/>
    </source>
</evidence>
<evidence type="ECO:0000313" key="2">
    <source>
        <dbReference type="EMBL" id="MSS78418.1"/>
    </source>
</evidence>
<name>A0A6N7VG48_9FIRM</name>
<dbReference type="InterPro" id="IPR032466">
    <property type="entry name" value="Metal_Hydrolase"/>
</dbReference>
<dbReference type="GO" id="GO:0016831">
    <property type="term" value="F:carboxy-lyase activity"/>
    <property type="evidence" value="ECO:0007669"/>
    <property type="project" value="InterPro"/>
</dbReference>
<gene>
    <name evidence="2" type="ORF">FYJ26_08405</name>
</gene>
<proteinExistence type="predicted"/>
<dbReference type="GO" id="GO:0019748">
    <property type="term" value="P:secondary metabolic process"/>
    <property type="evidence" value="ECO:0007669"/>
    <property type="project" value="TreeGrafter"/>
</dbReference>
<evidence type="ECO:0000313" key="3">
    <source>
        <dbReference type="Proteomes" id="UP000441925"/>
    </source>
</evidence>
<dbReference type="SUPFAM" id="SSF51556">
    <property type="entry name" value="Metallo-dependent hydrolases"/>
    <property type="match status" value="1"/>
</dbReference>
<dbReference type="PANTHER" id="PTHR21240:SF28">
    <property type="entry name" value="ISO-OROTATE DECARBOXYLASE (EUROFUNG)"/>
    <property type="match status" value="1"/>
</dbReference>
<organism evidence="2 3">
    <name type="scientific">Anaerococcus porci</name>
    <dbReference type="NCBI Taxonomy" id="2652269"/>
    <lineage>
        <taxon>Bacteria</taxon>
        <taxon>Bacillati</taxon>
        <taxon>Bacillota</taxon>
        <taxon>Tissierellia</taxon>
        <taxon>Tissierellales</taxon>
        <taxon>Peptoniphilaceae</taxon>
        <taxon>Anaerococcus</taxon>
    </lineage>
</organism>
<sequence length="294" mass="34321">MNLRKEKVMIKYDDHVHLSPIKGRKINGQDLITSEEMIKSMDKRDIDVSVIMTTSLKGEGSNEEALEIIKKYPNRFMYMATFNLCLNETDLDKRIKEEKEKGAIGIGELVENQEIESFDIQKLFKVAEANKMPILFHMAHQMGNSYGIYDKALLPELEKSLKKYKDLIIIGHSQPFWYEMYNKNSDVSPEERNSYPKDIVNEEGRLFDLLRENSNLYCDLSANSAGNAIMRNKSMGIDFLKEFQDRLIFGTDIYNKDQYFPLADYLKKLLDDGDINKDIYEKIFSKNFEKVFLH</sequence>
<dbReference type="GO" id="GO:0005737">
    <property type="term" value="C:cytoplasm"/>
    <property type="evidence" value="ECO:0007669"/>
    <property type="project" value="TreeGrafter"/>
</dbReference>
<protein>
    <submittedName>
        <fullName evidence="2">Amidohydrolase family protein</fullName>
    </submittedName>
</protein>
<comment type="caution">
    <text evidence="2">The sequence shown here is derived from an EMBL/GenBank/DDBJ whole genome shotgun (WGS) entry which is preliminary data.</text>
</comment>
<dbReference type="GO" id="GO:0016787">
    <property type="term" value="F:hydrolase activity"/>
    <property type="evidence" value="ECO:0007669"/>
    <property type="project" value="UniProtKB-KW"/>
</dbReference>
<dbReference type="EMBL" id="VULQ01000011">
    <property type="protein sequence ID" value="MSS78418.1"/>
    <property type="molecule type" value="Genomic_DNA"/>
</dbReference>
<keyword evidence="2" id="KW-0378">Hydrolase</keyword>
<keyword evidence="3" id="KW-1185">Reference proteome</keyword>
<reference evidence="2 3" key="1">
    <citation type="submission" date="2019-08" db="EMBL/GenBank/DDBJ databases">
        <title>In-depth cultivation of the pig gut microbiome towards novel bacterial diversity and tailored functional studies.</title>
        <authorList>
            <person name="Wylensek D."/>
            <person name="Hitch T.C.A."/>
            <person name="Clavel T."/>
        </authorList>
    </citation>
    <scope>NUCLEOTIDE SEQUENCE [LARGE SCALE GENOMIC DNA]</scope>
    <source>
        <strain evidence="2 3">WCA-380-WT-2B</strain>
    </source>
</reference>
<dbReference type="Gene3D" id="3.20.20.140">
    <property type="entry name" value="Metal-dependent hydrolases"/>
    <property type="match status" value="1"/>
</dbReference>